<feature type="non-terminal residue" evidence="1">
    <location>
        <position position="1"/>
    </location>
</feature>
<dbReference type="InterPro" id="IPR027417">
    <property type="entry name" value="P-loop_NTPase"/>
</dbReference>
<reference evidence="1" key="1">
    <citation type="journal article" date="2015" name="Nature">
        <title>Complex archaea that bridge the gap between prokaryotes and eukaryotes.</title>
        <authorList>
            <person name="Spang A."/>
            <person name="Saw J.H."/>
            <person name="Jorgensen S.L."/>
            <person name="Zaremba-Niedzwiedzka K."/>
            <person name="Martijn J."/>
            <person name="Lind A.E."/>
            <person name="van Eijk R."/>
            <person name="Schleper C."/>
            <person name="Guy L."/>
            <person name="Ettema T.J."/>
        </authorList>
    </citation>
    <scope>NUCLEOTIDE SEQUENCE</scope>
</reference>
<proteinExistence type="predicted"/>
<comment type="caution">
    <text evidence="1">The sequence shown here is derived from an EMBL/GenBank/DDBJ whole genome shotgun (WGS) entry which is preliminary data.</text>
</comment>
<protein>
    <submittedName>
        <fullName evidence="1">Uncharacterized protein</fullName>
    </submittedName>
</protein>
<dbReference type="EMBL" id="LAZR01063582">
    <property type="protein sequence ID" value="KKK59235.1"/>
    <property type="molecule type" value="Genomic_DNA"/>
</dbReference>
<dbReference type="Pfam" id="PF13481">
    <property type="entry name" value="AAA_25"/>
    <property type="match status" value="1"/>
</dbReference>
<evidence type="ECO:0000313" key="1">
    <source>
        <dbReference type="EMBL" id="KKK59235.1"/>
    </source>
</evidence>
<name>A0A0F8XE46_9ZZZZ</name>
<gene>
    <name evidence="1" type="ORF">LCGC14_3036420</name>
</gene>
<dbReference type="SUPFAM" id="SSF52540">
    <property type="entry name" value="P-loop containing nucleoside triphosphate hydrolases"/>
    <property type="match status" value="1"/>
</dbReference>
<dbReference type="Gene3D" id="3.40.50.300">
    <property type="entry name" value="P-loop containing nucleotide triphosphate hydrolases"/>
    <property type="match status" value="1"/>
</dbReference>
<sequence length="340" mass="38549">RLREHSEKISWPDVLTYITAKTMEIVRRGEPIKKIGMKPEQMKLEYTCYPILEKGQPTTIYGQGGNGKSYLAEYIGCLVQFNVCGVHGWLPTAGNVLYLDWESDYEVHTRRTWAIKKGLGIDTSETFLYRYCSQPLVYDIDQIRRLVSENNIELAIIDSQMAASSHVPGDPAVAIAQFYGALRSLRCTTLTIDHQNKEGELYGSIAKTNRSRSQFELKKAQEPDETFIEVALIHRKHNEGKHLKSIGIKINFIEDNEGHLEEVKFQDCEVVNIHKLSEVASTLKDRIINHLASGATTAEDITESLPGTTINGIRVTLTRLKKSGHITRLDNQRWGLTYNE</sequence>
<accession>A0A0F8XE46</accession>
<organism evidence="1">
    <name type="scientific">marine sediment metagenome</name>
    <dbReference type="NCBI Taxonomy" id="412755"/>
    <lineage>
        <taxon>unclassified sequences</taxon>
        <taxon>metagenomes</taxon>
        <taxon>ecological metagenomes</taxon>
    </lineage>
</organism>
<dbReference type="AlphaFoldDB" id="A0A0F8XE46"/>